<dbReference type="Proteomes" id="UP000029558">
    <property type="component" value="Chromosome"/>
</dbReference>
<proteinExistence type="inferred from homology"/>
<organism evidence="3 4">
    <name type="scientific">Piscirickettsia salmonis</name>
    <dbReference type="NCBI Taxonomy" id="1238"/>
    <lineage>
        <taxon>Bacteria</taxon>
        <taxon>Pseudomonadati</taxon>
        <taxon>Pseudomonadota</taxon>
        <taxon>Gammaproteobacteria</taxon>
        <taxon>Thiotrichales</taxon>
        <taxon>Piscirickettsiaceae</taxon>
        <taxon>Piscirickettsia</taxon>
    </lineage>
</organism>
<dbReference type="GO" id="GO:0006508">
    <property type="term" value="P:proteolysis"/>
    <property type="evidence" value="ECO:0007669"/>
    <property type="project" value="InterPro"/>
</dbReference>
<accession>A0A1L6TFY0</accession>
<name>A0A1L6TFY0_PISSA</name>
<dbReference type="GO" id="GO:0016020">
    <property type="term" value="C:membrane"/>
    <property type="evidence" value="ECO:0007669"/>
    <property type="project" value="TreeGrafter"/>
</dbReference>
<dbReference type="NCBIfam" id="TIGR01250">
    <property type="entry name" value="pro_imino_pep_2"/>
    <property type="match status" value="1"/>
</dbReference>
<dbReference type="InterPro" id="IPR029058">
    <property type="entry name" value="AB_hydrolase_fold"/>
</dbReference>
<dbReference type="PRINTS" id="PR00793">
    <property type="entry name" value="PROAMNOPTASE"/>
</dbReference>
<dbReference type="SUPFAM" id="SSF53474">
    <property type="entry name" value="alpha/beta-Hydrolases"/>
    <property type="match status" value="1"/>
</dbReference>
<evidence type="ECO:0000256" key="2">
    <source>
        <dbReference type="ARBA" id="ARBA00022801"/>
    </source>
</evidence>
<evidence type="ECO:0000313" key="4">
    <source>
        <dbReference type="Proteomes" id="UP000029558"/>
    </source>
</evidence>
<dbReference type="RefSeq" id="WP_017376737.1">
    <property type="nucleotide sequence ID" value="NZ_CP012508.1"/>
</dbReference>
<reference evidence="3 4" key="1">
    <citation type="journal article" date="2014" name="Genome Announc.">
        <title>Comparative Genome Analysis of Two Isolates of the Fish Pathogen Piscirickettsia salmonis from Different Hosts Reveals Major Differences in Virulence-Associated Secretion Systems.</title>
        <authorList>
            <person name="Bohle H."/>
            <person name="Henriquez P."/>
            <person name="Grothusen H."/>
            <person name="Navas E."/>
            <person name="Sandoval A."/>
            <person name="Bustamante F."/>
            <person name="Bustos P."/>
            <person name="Mancilla M."/>
        </authorList>
    </citation>
    <scope>NUCLEOTIDE SEQUENCE [LARGE SCALE GENOMIC DNA]</scope>
    <source>
        <strain evidence="4">B1-32597</strain>
    </source>
</reference>
<dbReference type="InterPro" id="IPR050266">
    <property type="entry name" value="AB_hydrolase_sf"/>
</dbReference>
<comment type="similarity">
    <text evidence="1">Belongs to the peptidase S33 family.</text>
</comment>
<evidence type="ECO:0000313" key="3">
    <source>
        <dbReference type="EMBL" id="ALB21239.1"/>
    </source>
</evidence>
<dbReference type="PRINTS" id="PR00111">
    <property type="entry name" value="ABHYDROLASE"/>
</dbReference>
<dbReference type="InterPro" id="IPR000073">
    <property type="entry name" value="AB_hydrolase_1"/>
</dbReference>
<dbReference type="Gene3D" id="3.40.50.1820">
    <property type="entry name" value="alpha/beta hydrolase"/>
    <property type="match status" value="1"/>
</dbReference>
<protein>
    <submittedName>
        <fullName evidence="3">Peptidase</fullName>
    </submittedName>
</protein>
<dbReference type="InterPro" id="IPR002410">
    <property type="entry name" value="Peptidase_S33"/>
</dbReference>
<dbReference type="GO" id="GO:0008233">
    <property type="term" value="F:peptidase activity"/>
    <property type="evidence" value="ECO:0007669"/>
    <property type="project" value="InterPro"/>
</dbReference>
<dbReference type="EMBL" id="CP012508">
    <property type="protein sequence ID" value="ALB21239.1"/>
    <property type="molecule type" value="Genomic_DNA"/>
</dbReference>
<dbReference type="AlphaFoldDB" id="A0A1L6TFY0"/>
<evidence type="ECO:0000256" key="1">
    <source>
        <dbReference type="ARBA" id="ARBA00010088"/>
    </source>
</evidence>
<sequence length="298" mass="34444">MNIHIERQLLEYRGYKIMTYSAGTGQETLLILHGGPGVPSDYMRESHFEFYVKKGLRVVTWDQLGCGESDQPDDDALWELPRFVEEVEHVRRKLNLKAVHLLGQSWGGVLGLEYCLAYPEWVKSFISANNSFNIPLMQRGFERHKMALGAETCRMMARREAEGTTDHPEYYGAYTLLAHRHICRAEVWPESLVFSMANIAKPVLSKVFGNYLFNCTGLLRNYDRTEELKKVNTPILVIHGEYDYIVVECAIHARDNLINAELVVLHDCSHDPFFEKPELYHQAVWHFLQNIKLITVKI</sequence>
<dbReference type="Pfam" id="PF00561">
    <property type="entry name" value="Abhydrolase_1"/>
    <property type="match status" value="1"/>
</dbReference>
<dbReference type="PANTHER" id="PTHR43798:SF31">
    <property type="entry name" value="AB HYDROLASE SUPERFAMILY PROTEIN YCLE"/>
    <property type="match status" value="1"/>
</dbReference>
<dbReference type="PIRSF" id="PIRSF005539">
    <property type="entry name" value="Pept_S33_TRI_F1"/>
    <property type="match status" value="1"/>
</dbReference>
<keyword evidence="2" id="KW-0378">Hydrolase</keyword>
<dbReference type="InterPro" id="IPR005945">
    <property type="entry name" value="Pro_imino_pep"/>
</dbReference>
<dbReference type="PANTHER" id="PTHR43798">
    <property type="entry name" value="MONOACYLGLYCEROL LIPASE"/>
    <property type="match status" value="1"/>
</dbReference>
<gene>
    <name evidence="3" type="ORF">KU39_51</name>
</gene>